<reference evidence="2" key="1">
    <citation type="submission" date="2022-10" db="EMBL/GenBank/DDBJ databases">
        <title>Two novel species of Flavobacterium.</title>
        <authorList>
            <person name="Liu Q."/>
            <person name="Xin Y.-H."/>
        </authorList>
    </citation>
    <scope>NUCLEOTIDE SEQUENCE</scope>
    <source>
        <strain evidence="2">LS1R49</strain>
    </source>
</reference>
<evidence type="ECO:0000256" key="1">
    <source>
        <dbReference type="SAM" id="MobiDB-lite"/>
    </source>
</evidence>
<keyword evidence="3" id="KW-1185">Reference proteome</keyword>
<protein>
    <submittedName>
        <fullName evidence="2">Uncharacterized protein</fullName>
    </submittedName>
</protein>
<organism evidence="2 3">
    <name type="scientific">Flavobacterium shii</name>
    <dbReference type="NCBI Taxonomy" id="2987687"/>
    <lineage>
        <taxon>Bacteria</taxon>
        <taxon>Pseudomonadati</taxon>
        <taxon>Bacteroidota</taxon>
        <taxon>Flavobacteriia</taxon>
        <taxon>Flavobacteriales</taxon>
        <taxon>Flavobacteriaceae</taxon>
        <taxon>Flavobacterium</taxon>
    </lineage>
</organism>
<feature type="region of interest" description="Disordered" evidence="1">
    <location>
        <begin position="14"/>
        <end position="51"/>
    </location>
</feature>
<evidence type="ECO:0000313" key="3">
    <source>
        <dbReference type="Proteomes" id="UP001151079"/>
    </source>
</evidence>
<name>A0A9X2ZAU3_9FLAO</name>
<proteinExistence type="predicted"/>
<comment type="caution">
    <text evidence="2">The sequence shown here is derived from an EMBL/GenBank/DDBJ whole genome shotgun (WGS) entry which is preliminary data.</text>
</comment>
<evidence type="ECO:0000313" key="2">
    <source>
        <dbReference type="EMBL" id="MCV9926077.1"/>
    </source>
</evidence>
<dbReference type="EMBL" id="JAOZEW010000001">
    <property type="protein sequence ID" value="MCV9926077.1"/>
    <property type="molecule type" value="Genomic_DNA"/>
</dbReference>
<dbReference type="RefSeq" id="WP_264204285.1">
    <property type="nucleotide sequence ID" value="NZ_JAOZEW010000001.1"/>
</dbReference>
<feature type="compositionally biased region" description="Acidic residues" evidence="1">
    <location>
        <begin position="19"/>
        <end position="29"/>
    </location>
</feature>
<feature type="compositionally biased region" description="Basic and acidic residues" evidence="1">
    <location>
        <begin position="30"/>
        <end position="51"/>
    </location>
</feature>
<dbReference type="AlphaFoldDB" id="A0A9X2ZAU3"/>
<gene>
    <name evidence="2" type="ORF">OIU83_00290</name>
</gene>
<dbReference type="Proteomes" id="UP001151079">
    <property type="component" value="Unassembled WGS sequence"/>
</dbReference>
<accession>A0A9X2ZAU3</accession>
<sequence length="51" mass="5771">MSKQFLEGEEIYNLATEDSNNDLGDDIILEDDKEKEPDPKEEIDKGGKTDV</sequence>